<evidence type="ECO:0000313" key="1">
    <source>
        <dbReference type="EMBL" id="EGF13201.1"/>
    </source>
</evidence>
<keyword evidence="1" id="KW-0418">Kinase</keyword>
<dbReference type="HOGENOM" id="CLU_3042827_0_0_9"/>
<name>F2BXR6_9FIRM</name>
<dbReference type="EMBL" id="AFBB01000019">
    <property type="protein sequence ID" value="EGF13201.1"/>
    <property type="molecule type" value="Genomic_DNA"/>
</dbReference>
<reference evidence="1 2" key="1">
    <citation type="submission" date="2011-02" db="EMBL/GenBank/DDBJ databases">
        <authorList>
            <person name="Muzny D."/>
            <person name="Qin X."/>
            <person name="Deng J."/>
            <person name="Jiang H."/>
            <person name="Liu Y."/>
            <person name="Qu J."/>
            <person name="Song X.-Z."/>
            <person name="Zhang L."/>
            <person name="Thornton R."/>
            <person name="Coyle M."/>
            <person name="Francisco L."/>
            <person name="Jackson L."/>
            <person name="Javaid M."/>
            <person name="Korchina V."/>
            <person name="Kovar C."/>
            <person name="Mata R."/>
            <person name="Mathew T."/>
            <person name="Ngo R."/>
            <person name="Nguyen L."/>
            <person name="Nguyen N."/>
            <person name="Okwuonu G."/>
            <person name="Ongeri F."/>
            <person name="Pham C."/>
            <person name="Simmons D."/>
            <person name="Wilczek-Boney K."/>
            <person name="Hale W."/>
            <person name="Jakkamsetti A."/>
            <person name="Pham P."/>
            <person name="Ruth R."/>
            <person name="San Lucas F."/>
            <person name="Warren J."/>
            <person name="Zhang J."/>
            <person name="Zhao Z."/>
            <person name="Zhou C."/>
            <person name="Zhu D."/>
            <person name="Lee S."/>
            <person name="Bess C."/>
            <person name="Blankenburg K."/>
            <person name="Forbes L."/>
            <person name="Fu Q."/>
            <person name="Gubbala S."/>
            <person name="Hirani K."/>
            <person name="Jayaseelan J.C."/>
            <person name="Lara F."/>
            <person name="Munidasa M."/>
            <person name="Palculict T."/>
            <person name="Patil S."/>
            <person name="Pu L.-L."/>
            <person name="Saada N."/>
            <person name="Tang L."/>
            <person name="Weissenberger G."/>
            <person name="Zhu Y."/>
            <person name="Hemphill L."/>
            <person name="Shang Y."/>
            <person name="Youmans B."/>
            <person name="Ayvaz T."/>
            <person name="Ross M."/>
            <person name="Santibanez J."/>
            <person name="Aqrawi P."/>
            <person name="Gross S."/>
            <person name="Joshi V."/>
            <person name="Fowler G."/>
            <person name="Nazareth L."/>
            <person name="Reid J."/>
            <person name="Worley K."/>
            <person name="Petrosino J."/>
            <person name="Highlander S."/>
            <person name="Gibbs R."/>
        </authorList>
    </citation>
    <scope>NUCLEOTIDE SEQUENCE [LARGE SCALE GENOMIC DNA]</scope>
    <source>
        <strain evidence="1 2">DSM 19965</strain>
    </source>
</reference>
<keyword evidence="1" id="KW-0808">Transferase</keyword>
<evidence type="ECO:0000313" key="2">
    <source>
        <dbReference type="Proteomes" id="UP000003503"/>
    </source>
</evidence>
<organism evidence="1 2">
    <name type="scientific">Dialister micraerophilus DSM 19965</name>
    <dbReference type="NCBI Taxonomy" id="888062"/>
    <lineage>
        <taxon>Bacteria</taxon>
        <taxon>Bacillati</taxon>
        <taxon>Bacillota</taxon>
        <taxon>Negativicutes</taxon>
        <taxon>Veillonellales</taxon>
        <taxon>Veillonellaceae</taxon>
        <taxon>Dialister</taxon>
    </lineage>
</organism>
<dbReference type="AlphaFoldDB" id="F2BXR6"/>
<proteinExistence type="predicted"/>
<dbReference type="EC" id="2.7.4.8" evidence="1"/>
<sequence length="54" mass="6360">MYINNTLPEQCLTNSNTYAAIRSGNKFGRTVEFSEKQSMKRLEKFKMKLKIEIE</sequence>
<dbReference type="GO" id="GO:0004385">
    <property type="term" value="F:GMP kinase activity"/>
    <property type="evidence" value="ECO:0007669"/>
    <property type="project" value="UniProtKB-EC"/>
</dbReference>
<dbReference type="Proteomes" id="UP000003503">
    <property type="component" value="Unassembled WGS sequence"/>
</dbReference>
<protein>
    <submittedName>
        <fullName evidence="1">Guanylate kinase</fullName>
        <ecNumber evidence="1">2.7.4.8</ecNumber>
    </submittedName>
</protein>
<comment type="caution">
    <text evidence="1">The sequence shown here is derived from an EMBL/GenBank/DDBJ whole genome shotgun (WGS) entry which is preliminary data.</text>
</comment>
<keyword evidence="2" id="KW-1185">Reference proteome</keyword>
<accession>F2BXR6</accession>
<gene>
    <name evidence="1" type="primary">gmk2</name>
    <name evidence="1" type="ORF">HMPREF9083_0984</name>
</gene>
<dbReference type="STRING" id="888062.HMPREF9083_0984"/>